<dbReference type="InterPro" id="IPR032409">
    <property type="entry name" value="GEF6/7_CC"/>
</dbReference>
<name>A0A5N5SN12_9CRUS</name>
<comment type="caution">
    <text evidence="3">The sequence shown here is derived from an EMBL/GenBank/DDBJ whole genome shotgun (WGS) entry which is preliminary data.</text>
</comment>
<feature type="domain" description="Rho guanine nucleotide exchange factor 6/7 coiled-coil" evidence="2">
    <location>
        <begin position="7"/>
        <end position="84"/>
    </location>
</feature>
<gene>
    <name evidence="3" type="primary">Arhgef7</name>
    <name evidence="3" type="ORF">Anas_07512</name>
</gene>
<dbReference type="AlphaFoldDB" id="A0A5N5SN12"/>
<evidence type="ECO:0000313" key="4">
    <source>
        <dbReference type="Proteomes" id="UP000326759"/>
    </source>
</evidence>
<dbReference type="OrthoDB" id="6019202at2759"/>
<accession>A0A5N5SN12</accession>
<evidence type="ECO:0000313" key="3">
    <source>
        <dbReference type="EMBL" id="KAB7495474.1"/>
    </source>
</evidence>
<dbReference type="Proteomes" id="UP000326759">
    <property type="component" value="Unassembled WGS sequence"/>
</dbReference>
<protein>
    <submittedName>
        <fullName evidence="3">Rho guanine nucleotide exchange factor 7</fullName>
    </submittedName>
</protein>
<organism evidence="3 4">
    <name type="scientific">Armadillidium nasatum</name>
    <dbReference type="NCBI Taxonomy" id="96803"/>
    <lineage>
        <taxon>Eukaryota</taxon>
        <taxon>Metazoa</taxon>
        <taxon>Ecdysozoa</taxon>
        <taxon>Arthropoda</taxon>
        <taxon>Crustacea</taxon>
        <taxon>Multicrustacea</taxon>
        <taxon>Malacostraca</taxon>
        <taxon>Eumalacostraca</taxon>
        <taxon>Peracarida</taxon>
        <taxon>Isopoda</taxon>
        <taxon>Oniscidea</taxon>
        <taxon>Crinocheta</taxon>
        <taxon>Armadillidiidae</taxon>
        <taxon>Armadillidium</taxon>
    </lineage>
</organism>
<dbReference type="EMBL" id="SEYY01022566">
    <property type="protein sequence ID" value="KAB7495474.1"/>
    <property type="molecule type" value="Genomic_DNA"/>
</dbReference>
<keyword evidence="1" id="KW-0175">Coiled coil</keyword>
<sequence>MSLIDNPQLIVAADEKIIVEETRGNKTILEEKSLVDTVYALKDQLAEMCQNYQELRNEFEMEKKLTQKLKHVIDQYITVNNEKVSYTKYEILRMVIQYSIPHTLKFDNILRISTFMRNSLKIYFTNKIVNQYIKLKIKYWISKK</sequence>
<dbReference type="Pfam" id="PF16523">
    <property type="entry name" value="betaPIX_CC"/>
    <property type="match status" value="1"/>
</dbReference>
<proteinExistence type="predicted"/>
<feature type="coiled-coil region" evidence="1">
    <location>
        <begin position="38"/>
        <end position="65"/>
    </location>
</feature>
<reference evidence="3 4" key="1">
    <citation type="journal article" date="2019" name="PLoS Biol.">
        <title>Sex chromosomes control vertical transmission of feminizing Wolbachia symbionts in an isopod.</title>
        <authorList>
            <person name="Becking T."/>
            <person name="Chebbi M.A."/>
            <person name="Giraud I."/>
            <person name="Moumen B."/>
            <person name="Laverre T."/>
            <person name="Caubet Y."/>
            <person name="Peccoud J."/>
            <person name="Gilbert C."/>
            <person name="Cordaux R."/>
        </authorList>
    </citation>
    <scope>NUCLEOTIDE SEQUENCE [LARGE SCALE GENOMIC DNA]</scope>
    <source>
        <strain evidence="3">ANa2</strain>
        <tissue evidence="3">Whole body excluding digestive tract and cuticle</tissue>
    </source>
</reference>
<keyword evidence="4" id="KW-1185">Reference proteome</keyword>
<evidence type="ECO:0000256" key="1">
    <source>
        <dbReference type="SAM" id="Coils"/>
    </source>
</evidence>
<dbReference type="Gene3D" id="1.20.5.390">
    <property type="entry name" value="L1 transposable element, trimerization domain"/>
    <property type="match status" value="1"/>
</dbReference>
<evidence type="ECO:0000259" key="2">
    <source>
        <dbReference type="Pfam" id="PF16523"/>
    </source>
</evidence>